<accession>A0A8S4QRY7</accession>
<gene>
    <name evidence="1" type="primary">jg12776</name>
    <name evidence="1" type="ORF">PAEG_LOCUS3546</name>
</gene>
<dbReference type="GO" id="GO:0004046">
    <property type="term" value="F:aminoacylase activity"/>
    <property type="evidence" value="ECO:0007669"/>
    <property type="project" value="TreeGrafter"/>
</dbReference>
<dbReference type="Gene3D" id="3.30.70.360">
    <property type="match status" value="1"/>
</dbReference>
<dbReference type="EMBL" id="CAKXAJ010011440">
    <property type="protein sequence ID" value="CAH2213848.1"/>
    <property type="molecule type" value="Genomic_DNA"/>
</dbReference>
<feature type="non-terminal residue" evidence="1">
    <location>
        <position position="1"/>
    </location>
</feature>
<evidence type="ECO:0000313" key="1">
    <source>
        <dbReference type="EMBL" id="CAH2213848.1"/>
    </source>
</evidence>
<protein>
    <submittedName>
        <fullName evidence="1">Jg12776 protein</fullName>
    </submittedName>
</protein>
<sequence length="93" mass="10249">GGLATNVIPSRMSMVIDVRLSVAEKISDFLALVDSWLSHLSSKTTIEFIRRVETSVATAVDDSNPYWVALRDTIQDMCVVFYIITNIGGVLSK</sequence>
<dbReference type="OrthoDB" id="3064516at2759"/>
<dbReference type="AlphaFoldDB" id="A0A8S4QRY7"/>
<dbReference type="PANTHER" id="PTHR45892">
    <property type="entry name" value="AMINOACYLASE-1"/>
    <property type="match status" value="1"/>
</dbReference>
<dbReference type="Proteomes" id="UP000838756">
    <property type="component" value="Unassembled WGS sequence"/>
</dbReference>
<name>A0A8S4QRY7_9NEOP</name>
<organism evidence="1 2">
    <name type="scientific">Pararge aegeria aegeria</name>
    <dbReference type="NCBI Taxonomy" id="348720"/>
    <lineage>
        <taxon>Eukaryota</taxon>
        <taxon>Metazoa</taxon>
        <taxon>Ecdysozoa</taxon>
        <taxon>Arthropoda</taxon>
        <taxon>Hexapoda</taxon>
        <taxon>Insecta</taxon>
        <taxon>Pterygota</taxon>
        <taxon>Neoptera</taxon>
        <taxon>Endopterygota</taxon>
        <taxon>Lepidoptera</taxon>
        <taxon>Glossata</taxon>
        <taxon>Ditrysia</taxon>
        <taxon>Papilionoidea</taxon>
        <taxon>Nymphalidae</taxon>
        <taxon>Satyrinae</taxon>
        <taxon>Satyrini</taxon>
        <taxon>Parargina</taxon>
        <taxon>Pararge</taxon>
    </lineage>
</organism>
<keyword evidence="2" id="KW-1185">Reference proteome</keyword>
<dbReference type="InterPro" id="IPR052083">
    <property type="entry name" value="Aminoacylase-1_M20A"/>
</dbReference>
<evidence type="ECO:0000313" key="2">
    <source>
        <dbReference type="Proteomes" id="UP000838756"/>
    </source>
</evidence>
<dbReference type="PANTHER" id="PTHR45892:SF1">
    <property type="entry name" value="AMINOACYLASE-1"/>
    <property type="match status" value="1"/>
</dbReference>
<reference evidence="1" key="1">
    <citation type="submission" date="2022-03" db="EMBL/GenBank/DDBJ databases">
        <authorList>
            <person name="Lindestad O."/>
        </authorList>
    </citation>
    <scope>NUCLEOTIDE SEQUENCE</scope>
</reference>
<proteinExistence type="predicted"/>
<comment type="caution">
    <text evidence="1">The sequence shown here is derived from an EMBL/GenBank/DDBJ whole genome shotgun (WGS) entry which is preliminary data.</text>
</comment>